<dbReference type="InterPro" id="IPR056592">
    <property type="entry name" value="Beta-prop_At3g26010-like"/>
</dbReference>
<sequence>MNTMIESTKVFWYDSDIPDSLLTEILIRLPMKSIFLFKSVSKRWLSLISDAFFGRYYAARINNDPALSRSHQPWIFLFPYFYKEVLPTETVIRFPTSFNPERFYELSSSLFSLSFLPVHTEDSVLSIHIIASSNGMVLCCRNAYPLTYYVCNPITKQHVILPTPPKPASFCHSMDAGIICKDDGSYTVVRIPNEESSSNMLELEIFSSETGTWTEFNFSCQVRNYSRSNHKRLYSTISYNGILHWAADKQIFAYDPYRSTDQCYSMELPKCSERLERYSLAICCGRLCCFAGGKSLRLWELTNYESGKWNLKHQRKLSEICSVDARLHELFGSDVKICFRPLAMHPFNWDTVYGSCGSRLISYNLRTGISNLIDYGLIPAALHPFILPPWPTMIPQPSWGPDDI</sequence>
<dbReference type="Gene3D" id="1.20.1280.50">
    <property type="match status" value="1"/>
</dbReference>
<dbReference type="PANTHER" id="PTHR35546:SF124">
    <property type="entry name" value="F-BOX ASSOCIATED INTERACTION DOMAIN, F-BOX-LIKE DOMAIN SUPERFAMILY"/>
    <property type="match status" value="1"/>
</dbReference>
<dbReference type="EMBL" id="VDCV01000015">
    <property type="protein sequence ID" value="KAB5524145.1"/>
    <property type="molecule type" value="Genomic_DNA"/>
</dbReference>
<dbReference type="InterPro" id="IPR001810">
    <property type="entry name" value="F-box_dom"/>
</dbReference>
<dbReference type="Proteomes" id="UP000326939">
    <property type="component" value="Chromosome 15"/>
</dbReference>
<protein>
    <recommendedName>
        <fullName evidence="1">F-box domain-containing protein</fullName>
    </recommendedName>
</protein>
<organism evidence="2 3">
    <name type="scientific">Salix brachista</name>
    <dbReference type="NCBI Taxonomy" id="2182728"/>
    <lineage>
        <taxon>Eukaryota</taxon>
        <taxon>Viridiplantae</taxon>
        <taxon>Streptophyta</taxon>
        <taxon>Embryophyta</taxon>
        <taxon>Tracheophyta</taxon>
        <taxon>Spermatophyta</taxon>
        <taxon>Magnoliopsida</taxon>
        <taxon>eudicotyledons</taxon>
        <taxon>Gunneridae</taxon>
        <taxon>Pentapetalae</taxon>
        <taxon>rosids</taxon>
        <taxon>fabids</taxon>
        <taxon>Malpighiales</taxon>
        <taxon>Salicaceae</taxon>
        <taxon>Saliceae</taxon>
        <taxon>Salix</taxon>
    </lineage>
</organism>
<dbReference type="InterPro" id="IPR036047">
    <property type="entry name" value="F-box-like_dom_sf"/>
</dbReference>
<dbReference type="InterPro" id="IPR017451">
    <property type="entry name" value="F-box-assoc_interact_dom"/>
</dbReference>
<dbReference type="AlphaFoldDB" id="A0A5N5K3Z2"/>
<name>A0A5N5K3Z2_9ROSI</name>
<dbReference type="CDD" id="cd22157">
    <property type="entry name" value="F-box_AtFBW1-like"/>
    <property type="match status" value="1"/>
</dbReference>
<accession>A0A5N5K3Z2</accession>
<dbReference type="Pfam" id="PF24750">
    <property type="entry name" value="b-prop_At3g26010-like"/>
    <property type="match status" value="1"/>
</dbReference>
<dbReference type="Pfam" id="PF00646">
    <property type="entry name" value="F-box"/>
    <property type="match status" value="1"/>
</dbReference>
<evidence type="ECO:0000313" key="3">
    <source>
        <dbReference type="Proteomes" id="UP000326939"/>
    </source>
</evidence>
<dbReference type="InterPro" id="IPR055290">
    <property type="entry name" value="At3g26010-like"/>
</dbReference>
<dbReference type="SUPFAM" id="SSF81383">
    <property type="entry name" value="F-box domain"/>
    <property type="match status" value="1"/>
</dbReference>
<dbReference type="PANTHER" id="PTHR35546">
    <property type="entry name" value="F-BOX PROTEIN INTERACTION DOMAIN PROTEIN-RELATED"/>
    <property type="match status" value="1"/>
</dbReference>
<keyword evidence="3" id="KW-1185">Reference proteome</keyword>
<dbReference type="SMART" id="SM00256">
    <property type="entry name" value="FBOX"/>
    <property type="match status" value="1"/>
</dbReference>
<comment type="caution">
    <text evidence="2">The sequence shown here is derived from an EMBL/GenBank/DDBJ whole genome shotgun (WGS) entry which is preliminary data.</text>
</comment>
<proteinExistence type="predicted"/>
<gene>
    <name evidence="2" type="ORF">DKX38_021894</name>
</gene>
<reference evidence="3" key="1">
    <citation type="journal article" date="2019" name="Gigascience">
        <title>De novo genome assembly of the endangered Acer yangbiense, a plant species with extremely small populations endemic to Yunnan Province, China.</title>
        <authorList>
            <person name="Yang J."/>
            <person name="Wariss H.M."/>
            <person name="Tao L."/>
            <person name="Zhang R."/>
            <person name="Yun Q."/>
            <person name="Hollingsworth P."/>
            <person name="Dao Z."/>
            <person name="Luo G."/>
            <person name="Guo H."/>
            <person name="Ma Y."/>
            <person name="Sun W."/>
        </authorList>
    </citation>
    <scope>NUCLEOTIDE SEQUENCE [LARGE SCALE GENOMIC DNA]</scope>
    <source>
        <strain evidence="3">cv. br00</strain>
    </source>
</reference>
<feature type="domain" description="F-box" evidence="1">
    <location>
        <begin position="11"/>
        <end position="60"/>
    </location>
</feature>
<evidence type="ECO:0000259" key="1">
    <source>
        <dbReference type="PROSITE" id="PS50181"/>
    </source>
</evidence>
<evidence type="ECO:0000313" key="2">
    <source>
        <dbReference type="EMBL" id="KAB5524145.1"/>
    </source>
</evidence>
<dbReference type="NCBIfam" id="TIGR01640">
    <property type="entry name" value="F_box_assoc_1"/>
    <property type="match status" value="1"/>
</dbReference>
<dbReference type="PROSITE" id="PS50181">
    <property type="entry name" value="FBOX"/>
    <property type="match status" value="1"/>
</dbReference>